<dbReference type="AlphaFoldDB" id="D7CTJ3"/>
<dbReference type="RefSeq" id="WP_013177222.1">
    <property type="nucleotide sequence ID" value="NC_014221.1"/>
</dbReference>
<dbReference type="HOGENOM" id="CLU_2792834_0_0_0"/>
<keyword evidence="1" id="KW-0812">Transmembrane</keyword>
<proteinExistence type="predicted"/>
<reference evidence="3" key="1">
    <citation type="submission" date="2010-05" db="EMBL/GenBank/DDBJ databases">
        <title>The complete genome of Truepera radiovictris DSM 17093.</title>
        <authorList>
            <consortium name="US DOE Joint Genome Institute (JGI-PGF)"/>
            <person name="Lucas S."/>
            <person name="Copeland A."/>
            <person name="Lapidus A."/>
            <person name="Glavina del Rio T."/>
            <person name="Dalin E."/>
            <person name="Tice H."/>
            <person name="Bruce D."/>
            <person name="Goodwin L."/>
            <person name="Pitluck S."/>
            <person name="Kyrpides N."/>
            <person name="Mavromatis K."/>
            <person name="Ovchinnikova G."/>
            <person name="Munk A.C."/>
            <person name="Detter J.C."/>
            <person name="Han C."/>
            <person name="Tapia R."/>
            <person name="Land M."/>
            <person name="Hauser L."/>
            <person name="Markowitz V."/>
            <person name="Cheng J.-F."/>
            <person name="Hugenholtz P."/>
            <person name="Woyke T."/>
            <person name="Wu D."/>
            <person name="Tindall B."/>
            <person name="Pomrenke H.G."/>
            <person name="Brambilla E."/>
            <person name="Klenk H.-P."/>
            <person name="Eisen J.A."/>
        </authorList>
    </citation>
    <scope>NUCLEOTIDE SEQUENCE [LARGE SCALE GENOMIC DNA]</scope>
    <source>
        <strain evidence="3">DSM 17093 / CIP 108686 / LMG 22925 / RQ-24</strain>
    </source>
</reference>
<keyword evidence="3" id="KW-1185">Reference proteome</keyword>
<dbReference type="EMBL" id="CP002049">
    <property type="protein sequence ID" value="ADI13850.1"/>
    <property type="molecule type" value="Genomic_DNA"/>
</dbReference>
<name>D7CTJ3_TRURR</name>
<accession>D7CTJ3</accession>
<organism evidence="2 3">
    <name type="scientific">Truepera radiovictrix (strain DSM 17093 / CIP 108686 / LMG 22925 / RQ-24)</name>
    <dbReference type="NCBI Taxonomy" id="649638"/>
    <lineage>
        <taxon>Bacteria</taxon>
        <taxon>Thermotogati</taxon>
        <taxon>Deinococcota</taxon>
        <taxon>Deinococci</taxon>
        <taxon>Trueperales</taxon>
        <taxon>Trueperaceae</taxon>
        <taxon>Truepera</taxon>
    </lineage>
</organism>
<dbReference type="KEGG" id="tra:Trad_0714"/>
<dbReference type="Proteomes" id="UP000000379">
    <property type="component" value="Chromosome"/>
</dbReference>
<sequence>MKTTLRVLSLAALVLGTFWGTYALANGFRAPDSDPWYFVPQAAGFYLFGATGWAVLGALARLLRGSRR</sequence>
<keyword evidence="1" id="KW-0472">Membrane</keyword>
<evidence type="ECO:0000313" key="2">
    <source>
        <dbReference type="EMBL" id="ADI13850.1"/>
    </source>
</evidence>
<evidence type="ECO:0000256" key="1">
    <source>
        <dbReference type="SAM" id="Phobius"/>
    </source>
</evidence>
<protein>
    <submittedName>
        <fullName evidence="2">Integral membrane protein</fullName>
    </submittedName>
</protein>
<keyword evidence="1" id="KW-1133">Transmembrane helix</keyword>
<evidence type="ECO:0000313" key="3">
    <source>
        <dbReference type="Proteomes" id="UP000000379"/>
    </source>
</evidence>
<feature type="transmembrane region" description="Helical" evidence="1">
    <location>
        <begin position="43"/>
        <end position="63"/>
    </location>
</feature>
<gene>
    <name evidence="2" type="ordered locus">Trad_0714</name>
</gene>
<dbReference type="STRING" id="649638.Trad_0714"/>
<reference evidence="2 3" key="2">
    <citation type="journal article" date="2011" name="Stand. Genomic Sci.">
        <title>Complete genome sequence of Truepera radiovictrix type strain (RQ-24).</title>
        <authorList>
            <person name="Ivanova N."/>
            <person name="Rohde C."/>
            <person name="Munk C."/>
            <person name="Nolan M."/>
            <person name="Lucas S."/>
            <person name="Del Rio T.G."/>
            <person name="Tice H."/>
            <person name="Deshpande S."/>
            <person name="Cheng J.F."/>
            <person name="Tapia R."/>
            <person name="Han C."/>
            <person name="Goodwin L."/>
            <person name="Pitluck S."/>
            <person name="Liolios K."/>
            <person name="Mavromatis K."/>
            <person name="Mikhailova N."/>
            <person name="Pati A."/>
            <person name="Chen A."/>
            <person name="Palaniappan K."/>
            <person name="Land M."/>
            <person name="Hauser L."/>
            <person name="Chang Y.J."/>
            <person name="Jeffries C.D."/>
            <person name="Brambilla E."/>
            <person name="Rohde M."/>
            <person name="Goker M."/>
            <person name="Tindall B.J."/>
            <person name="Woyke T."/>
            <person name="Bristow J."/>
            <person name="Eisen J.A."/>
            <person name="Markowitz V."/>
            <person name="Hugenholtz P."/>
            <person name="Kyrpides N.C."/>
            <person name="Klenk H.P."/>
            <person name="Lapidus A."/>
        </authorList>
    </citation>
    <scope>NUCLEOTIDE SEQUENCE [LARGE SCALE GENOMIC DNA]</scope>
    <source>
        <strain evidence="3">DSM 17093 / CIP 108686 / LMG 22925 / RQ-24</strain>
    </source>
</reference>